<sequence>MRQIEPHRAHQQPHGLVGAIMRAWFLKSARNHPIFELGAWRFVNLDQLSAHDLADQLPLLTLVDDQTSGISPFGVFEILMDAFFVRIARQCTGWNQTDPPSAEDDNDGPLQEWITEPRKPIRRETFRLYNSLFTTTAALMMARLAMRGRYAALYAFVEGVSRMAVDSGGSESVRSPEVHAETARLLRWLGIILAAMTHQRELLIQLHGLPTLGSPPDIPDRTRAETCAVADTMRALDLPRGAAFLETVLECASPGMVVVGVLVQQEEEGGSPVNRMNLLEGLHFIEQLSLSEKGGFHMGVAMLVPLSATGATVNNEWVDMGPAPPNRELLKFSMYVNDPHILTIVENEVYGSQTGTDDLHR</sequence>
<dbReference type="Proteomes" id="UP000268162">
    <property type="component" value="Unassembled WGS sequence"/>
</dbReference>
<organism evidence="1 2">
    <name type="scientific">Dimargaris cristalligena</name>
    <dbReference type="NCBI Taxonomy" id="215637"/>
    <lineage>
        <taxon>Eukaryota</taxon>
        <taxon>Fungi</taxon>
        <taxon>Fungi incertae sedis</taxon>
        <taxon>Zoopagomycota</taxon>
        <taxon>Kickxellomycotina</taxon>
        <taxon>Dimargaritomycetes</taxon>
        <taxon>Dimargaritales</taxon>
        <taxon>Dimargaritaceae</taxon>
        <taxon>Dimargaris</taxon>
    </lineage>
</organism>
<evidence type="ECO:0000313" key="2">
    <source>
        <dbReference type="Proteomes" id="UP000268162"/>
    </source>
</evidence>
<dbReference type="EMBL" id="ML002536">
    <property type="protein sequence ID" value="RKP37145.1"/>
    <property type="molecule type" value="Genomic_DNA"/>
</dbReference>
<protein>
    <submittedName>
        <fullName evidence="1">Uncharacterized protein</fullName>
    </submittedName>
</protein>
<accession>A0A4P9ZUC4</accession>
<reference evidence="2" key="1">
    <citation type="journal article" date="2018" name="Nat. Microbiol.">
        <title>Leveraging single-cell genomics to expand the fungal tree of life.</title>
        <authorList>
            <person name="Ahrendt S.R."/>
            <person name="Quandt C.A."/>
            <person name="Ciobanu D."/>
            <person name="Clum A."/>
            <person name="Salamov A."/>
            <person name="Andreopoulos B."/>
            <person name="Cheng J.F."/>
            <person name="Woyke T."/>
            <person name="Pelin A."/>
            <person name="Henrissat B."/>
            <person name="Reynolds N.K."/>
            <person name="Benny G.L."/>
            <person name="Smith M.E."/>
            <person name="James T.Y."/>
            <person name="Grigoriev I.V."/>
        </authorList>
    </citation>
    <scope>NUCLEOTIDE SEQUENCE [LARGE SCALE GENOMIC DNA]</scope>
    <source>
        <strain evidence="2">RSA 468</strain>
    </source>
</reference>
<proteinExistence type="predicted"/>
<dbReference type="AlphaFoldDB" id="A0A4P9ZUC4"/>
<gene>
    <name evidence="1" type="ORF">BJ085DRAFT_32018</name>
</gene>
<name>A0A4P9ZUC4_9FUNG</name>
<evidence type="ECO:0000313" key="1">
    <source>
        <dbReference type="EMBL" id="RKP37145.1"/>
    </source>
</evidence>
<keyword evidence="2" id="KW-1185">Reference proteome</keyword>